<dbReference type="Pfam" id="PF13385">
    <property type="entry name" value="Laminin_G_3"/>
    <property type="match status" value="1"/>
</dbReference>
<gene>
    <name evidence="5" type="ORF">PIG85_02215</name>
</gene>
<dbReference type="AlphaFoldDB" id="A0AB38XQD1"/>
<proteinExistence type="predicted"/>
<dbReference type="Proteomes" id="UP001211044">
    <property type="component" value="Chromosome"/>
</dbReference>
<dbReference type="EMBL" id="CP116394">
    <property type="protein sequence ID" value="WCE46483.1"/>
    <property type="molecule type" value="Genomic_DNA"/>
</dbReference>
<dbReference type="InterPro" id="IPR051918">
    <property type="entry name" value="STPP_CPPED1"/>
</dbReference>
<dbReference type="SUPFAM" id="SSF49899">
    <property type="entry name" value="Concanavalin A-like lectins/glucanases"/>
    <property type="match status" value="1"/>
</dbReference>
<reference evidence="5" key="1">
    <citation type="submission" date="2023-01" db="EMBL/GenBank/DDBJ databases">
        <title>Comparative Genomic Analysis of the Clinically-Derived Winkia Strain NY0527 Provides Evidence into the Taxonomic Reassignment of Winkia neuii and Characterizes Their Virulence Traits.</title>
        <authorList>
            <person name="Cai X."/>
            <person name="Peng Y."/>
            <person name="Li M."/>
            <person name="Qiu Y."/>
            <person name="Wang Y."/>
            <person name="Xu L."/>
            <person name="Hou Q."/>
        </authorList>
    </citation>
    <scope>NUCLEOTIDE SEQUENCE</scope>
    <source>
        <strain evidence="5">NY0527</strain>
    </source>
</reference>
<evidence type="ECO:0000313" key="6">
    <source>
        <dbReference type="Proteomes" id="UP001211044"/>
    </source>
</evidence>
<evidence type="ECO:0000313" key="5">
    <source>
        <dbReference type="EMBL" id="WCE46483.1"/>
    </source>
</evidence>
<evidence type="ECO:0000256" key="3">
    <source>
        <dbReference type="SAM" id="SignalP"/>
    </source>
</evidence>
<feature type="transmembrane region" description="Helical" evidence="2">
    <location>
        <begin position="713"/>
        <end position="733"/>
    </location>
</feature>
<dbReference type="SUPFAM" id="SSF56300">
    <property type="entry name" value="Metallo-dependent phosphatases"/>
    <property type="match status" value="1"/>
</dbReference>
<feature type="compositionally biased region" description="Basic and acidic residues" evidence="1">
    <location>
        <begin position="663"/>
        <end position="679"/>
    </location>
</feature>
<dbReference type="Gene3D" id="3.60.21.10">
    <property type="match status" value="1"/>
</dbReference>
<dbReference type="InterPro" id="IPR013320">
    <property type="entry name" value="ConA-like_dom_sf"/>
</dbReference>
<accession>A0AB38XQD1</accession>
<sequence>MKLLHKTLAGIAAISLGAVGFSLPASADTTPEPPASATGGIDLDKSEGARGSIAVVPDTQFYSRYGEGQNDMYTKNFPDLPNPYDSQMQWIIDHQKDYHLAITQHLGDVVDQVTVDGQWDLASKSQKKLEDAGVPYAIIPGNHDCHDCVPQWQGKPSDLFSSYQRNFPVSRQAKSSTFQEASPSGLSNFHEFTVAGVKMGSVNLPWHADDAEIAWAGKILDANPKLPTVITSHQIINVDSAGNPLATDFGDKLWDKIIRNHPQIFLTINGHHHGSTNRVLKNDAGLDVFEQLVDFQGAYQGGNGKMSMFEFDFTHNQLSLTSFSPWVVQKPQKQVTPFDHAIDKSVGATYTVPIDFKKRFEAFGAEFTPEGSVASSTSKLRSWLNANFTPAETIAKPAPTSSTDYPKVDGTLAHWRPAKQDGKLALKDLSGNGNDMALAGPADLVTLSQDAPTDSAENSSLAFSPEGKGQFAHFATSKDAPLNKAALKDGYTFETFIKIDKNYSEANHWMAFVTREGKRSDIKNFGEDSDIEEPPLAGAISSLKEVQWAFADAEDVSLGHSNWSCEIPVGQWHHIAVVDDPKIDAVTMYVDGAPALRATNGAHGLNPVNAGAWLIGGSIYDGKLNTGFYGNIGETRIVDHALSSEQWLTARSADKPAPTTDKPATDKPATDKPATDKPGTETPTAEGSSQKHQSASGANRTVPSHLSHTGVNLAATLATVAAVVLVGGTLMFLRRRED</sequence>
<feature type="domain" description="Calcineurin-like phosphoesterase" evidence="4">
    <location>
        <begin position="53"/>
        <end position="274"/>
    </location>
</feature>
<dbReference type="Pfam" id="PF00149">
    <property type="entry name" value="Metallophos"/>
    <property type="match status" value="1"/>
</dbReference>
<keyword evidence="2" id="KW-0472">Membrane</keyword>
<name>A0AB38XQD1_9ACTO</name>
<evidence type="ECO:0000259" key="4">
    <source>
        <dbReference type="Pfam" id="PF00149"/>
    </source>
</evidence>
<protein>
    <submittedName>
        <fullName evidence="5">Metallophosphoesterase</fullName>
    </submittedName>
</protein>
<dbReference type="PANTHER" id="PTHR43143:SF5">
    <property type="entry name" value="SECRETED PROTEIN"/>
    <property type="match status" value="1"/>
</dbReference>
<dbReference type="PANTHER" id="PTHR43143">
    <property type="entry name" value="METALLOPHOSPHOESTERASE, CALCINEURIN SUPERFAMILY"/>
    <property type="match status" value="1"/>
</dbReference>
<dbReference type="GO" id="GO:0016787">
    <property type="term" value="F:hydrolase activity"/>
    <property type="evidence" value="ECO:0007669"/>
    <property type="project" value="InterPro"/>
</dbReference>
<dbReference type="InterPro" id="IPR029052">
    <property type="entry name" value="Metallo-depent_PP-like"/>
</dbReference>
<evidence type="ECO:0000256" key="1">
    <source>
        <dbReference type="SAM" id="MobiDB-lite"/>
    </source>
</evidence>
<evidence type="ECO:0000256" key="2">
    <source>
        <dbReference type="SAM" id="Phobius"/>
    </source>
</evidence>
<organism evidence="5 6">
    <name type="scientific">Winkia neuii subsp. anitrata</name>
    <dbReference type="NCBI Taxonomy" id="29318"/>
    <lineage>
        <taxon>Bacteria</taxon>
        <taxon>Bacillati</taxon>
        <taxon>Actinomycetota</taxon>
        <taxon>Actinomycetes</taxon>
        <taxon>Actinomycetales</taxon>
        <taxon>Actinomycetaceae</taxon>
        <taxon>Winkia</taxon>
    </lineage>
</organism>
<dbReference type="RefSeq" id="WP_004806435.1">
    <property type="nucleotide sequence ID" value="NZ_CP116394.1"/>
</dbReference>
<dbReference type="KEGG" id="wne:PIG85_02215"/>
<feature type="region of interest" description="Disordered" evidence="1">
    <location>
        <begin position="649"/>
        <end position="704"/>
    </location>
</feature>
<dbReference type="Gene3D" id="2.60.120.200">
    <property type="match status" value="1"/>
</dbReference>
<keyword evidence="3" id="KW-0732">Signal</keyword>
<feature type="compositionally biased region" description="Polar residues" evidence="1">
    <location>
        <begin position="681"/>
        <end position="704"/>
    </location>
</feature>
<keyword evidence="2" id="KW-1133">Transmembrane helix</keyword>
<feature type="signal peptide" evidence="3">
    <location>
        <begin position="1"/>
        <end position="27"/>
    </location>
</feature>
<feature type="chain" id="PRO_5044195096" evidence="3">
    <location>
        <begin position="28"/>
        <end position="738"/>
    </location>
</feature>
<keyword evidence="2" id="KW-0812">Transmembrane</keyword>
<dbReference type="InterPro" id="IPR004843">
    <property type="entry name" value="Calcineurin-like_PHP"/>
</dbReference>